<name>A0A430HQU4_9BURK</name>
<dbReference type="EMBL" id="RXLQ01000003">
    <property type="protein sequence ID" value="RSZ59888.1"/>
    <property type="molecule type" value="Genomic_DNA"/>
</dbReference>
<reference evidence="2 3" key="1">
    <citation type="submission" date="2018-12" db="EMBL/GenBank/DDBJ databases">
        <authorList>
            <person name="Yang E."/>
        </authorList>
    </citation>
    <scope>NUCLEOTIDE SEQUENCE [LARGE SCALE GENOMIC DNA]</scope>
    <source>
        <strain evidence="2 3">SOD</strain>
    </source>
</reference>
<accession>A0A430HQU4</accession>
<dbReference type="InterPro" id="IPR040788">
    <property type="entry name" value="HEPN_MAE_28990"/>
</dbReference>
<comment type="caution">
    <text evidence="2">The sequence shown here is derived from an EMBL/GenBank/DDBJ whole genome shotgun (WGS) entry which is preliminary data.</text>
</comment>
<proteinExistence type="predicted"/>
<dbReference type="OrthoDB" id="4111339at2"/>
<protein>
    <recommendedName>
        <fullName evidence="1">MAE-28990/MAE-18760-like HEPN domain-containing protein</fullName>
    </recommendedName>
</protein>
<dbReference type="RefSeq" id="WP_126073250.1">
    <property type="nucleotide sequence ID" value="NZ_CP051166.1"/>
</dbReference>
<dbReference type="Pfam" id="PF18737">
    <property type="entry name" value="HEPN_MAE_28990"/>
    <property type="match status" value="1"/>
</dbReference>
<sequence>MESLADFQNKLHRELAWRKREVSDYRALVRNADDSANHIFRSTQVMLCAHWEGFLKKAVSLYLKHVFSQDLSLRKLRPELIAVAFYGDVIKAAEAKYPGSELNHVSLAKIIVAAIDKKVFSSNTAWNVNTEGNPGTDVVDKILRSAGLNNQIGFDEAAWSTTKVFINEQLVADRHAIAHGQMRVLSKDAMLERSERLLRLLDHLNDHLYEAATERKYVLTS</sequence>
<keyword evidence="3" id="KW-1185">Reference proteome</keyword>
<evidence type="ECO:0000313" key="3">
    <source>
        <dbReference type="Proteomes" id="UP000278085"/>
    </source>
</evidence>
<feature type="domain" description="MAE-28990/MAE-18760-like HEPN" evidence="1">
    <location>
        <begin position="8"/>
        <end position="217"/>
    </location>
</feature>
<gene>
    <name evidence="2" type="ORF">EJB06_06800</name>
</gene>
<organism evidence="2 3">
    <name type="scientific">Massilia atriviolacea</name>
    <dbReference type="NCBI Taxonomy" id="2495579"/>
    <lineage>
        <taxon>Bacteria</taxon>
        <taxon>Pseudomonadati</taxon>
        <taxon>Pseudomonadota</taxon>
        <taxon>Betaproteobacteria</taxon>
        <taxon>Burkholderiales</taxon>
        <taxon>Oxalobacteraceae</taxon>
        <taxon>Telluria group</taxon>
        <taxon>Massilia</taxon>
    </lineage>
</organism>
<dbReference type="Proteomes" id="UP000278085">
    <property type="component" value="Unassembled WGS sequence"/>
</dbReference>
<dbReference type="AlphaFoldDB" id="A0A430HQU4"/>
<evidence type="ECO:0000313" key="2">
    <source>
        <dbReference type="EMBL" id="RSZ59888.1"/>
    </source>
</evidence>
<evidence type="ECO:0000259" key="1">
    <source>
        <dbReference type="Pfam" id="PF18737"/>
    </source>
</evidence>